<evidence type="ECO:0000313" key="2">
    <source>
        <dbReference type="EMBL" id="CCI83897.1"/>
    </source>
</evidence>
<evidence type="ECO:0000313" key="4">
    <source>
        <dbReference type="Proteomes" id="UP000006078"/>
    </source>
</evidence>
<name>I7L9M6_9CORY</name>
<evidence type="ECO:0000313" key="5">
    <source>
        <dbReference type="Proteomes" id="UP000011016"/>
    </source>
</evidence>
<reference evidence="3 4" key="2">
    <citation type="submission" date="2012-08" db="EMBL/GenBank/DDBJ databases">
        <title>The Genome Sequence of Turicella otitidis ATCC 51513.</title>
        <authorList>
            <consortium name="The Broad Institute Genome Sequencing Platform"/>
            <person name="Earl A."/>
            <person name="Ward D."/>
            <person name="Feldgarden M."/>
            <person name="Gevers D."/>
            <person name="Huys G."/>
            <person name="Walker B."/>
            <person name="Young S.K."/>
            <person name="Zeng Q."/>
            <person name="Gargeya S."/>
            <person name="Fitzgerald M."/>
            <person name="Haas B."/>
            <person name="Abouelleil A."/>
            <person name="Alvarado L."/>
            <person name="Arachchi H.M."/>
            <person name="Berlin A.M."/>
            <person name="Chapman S.B."/>
            <person name="Goldberg J."/>
            <person name="Griggs A."/>
            <person name="Gujja S."/>
            <person name="Hansen M."/>
            <person name="Howarth C."/>
            <person name="Imamovic A."/>
            <person name="Larimer J."/>
            <person name="McCowen C."/>
            <person name="Montmayeur A."/>
            <person name="Murphy C."/>
            <person name="Neiman D."/>
            <person name="Pearson M."/>
            <person name="Priest M."/>
            <person name="Roberts A."/>
            <person name="Saif S."/>
            <person name="Shea T."/>
            <person name="Sisk P."/>
            <person name="Sykes S."/>
            <person name="Wortman J."/>
            <person name="Nusbaum C."/>
            <person name="Birren B."/>
        </authorList>
    </citation>
    <scope>NUCLEOTIDE SEQUENCE [LARGE SCALE GENOMIC DNA]</scope>
    <source>
        <strain evidence="3 4">ATCC 51513</strain>
    </source>
</reference>
<dbReference type="InterPro" id="IPR009097">
    <property type="entry name" value="Cyclic_Pdiesterase"/>
</dbReference>
<feature type="domain" description="DUF1868" evidence="1">
    <location>
        <begin position="20"/>
        <end position="130"/>
    </location>
</feature>
<keyword evidence="4" id="KW-1185">Reference proteome</keyword>
<comment type="caution">
    <text evidence="2">The sequence shown here is derived from an EMBL/GenBank/DDBJ whole genome shotgun (WGS) entry which is preliminary data.</text>
</comment>
<dbReference type="Gene3D" id="3.90.1140.10">
    <property type="entry name" value="Cyclic phosphodiesterase"/>
    <property type="match status" value="1"/>
</dbReference>
<dbReference type="HOGENOM" id="CLU_073317_0_0_11"/>
<gene>
    <name evidence="2" type="ORF">BN46_1172</name>
    <name evidence="3" type="ORF">HMPREF9719_01452</name>
</gene>
<sequence length="232" mass="26666">MSVETLTGRAPIENKGTRQKWDVDGVARRFRGTTVVSHVVPESPMWLAQRRIYRDLIERGVSRDYGMLPPSSFHMTVIEGLKTRDLGDRWPAWLDDAEDFPDAVWQMVGRLREARIPKPAALNLEVTGLEDLRNYVKLELEPSDEETLKELTAFREAVAETLEIDFPGLDTYRFHSSMAYRVTQAGDDAALIDELHETYLGWVKEVGRIDLEDPAFCIFDDMLAFAPLYRFR</sequence>
<dbReference type="Pfam" id="PF08975">
    <property type="entry name" value="2H-phosphodiest"/>
    <property type="match status" value="1"/>
</dbReference>
<organism evidence="2 5">
    <name type="scientific">Corynebacterium otitidis ATCC 51513</name>
    <dbReference type="NCBI Taxonomy" id="883169"/>
    <lineage>
        <taxon>Bacteria</taxon>
        <taxon>Bacillati</taxon>
        <taxon>Actinomycetota</taxon>
        <taxon>Actinomycetes</taxon>
        <taxon>Mycobacteriales</taxon>
        <taxon>Corynebacteriaceae</taxon>
        <taxon>Corynebacterium</taxon>
    </lineage>
</organism>
<dbReference type="RefSeq" id="WP_004601342.1">
    <property type="nucleotide sequence ID" value="NZ_HF541867.1"/>
</dbReference>
<dbReference type="STRING" id="29321.AAV33_06005"/>
<evidence type="ECO:0000313" key="3">
    <source>
        <dbReference type="EMBL" id="EJZ81631.1"/>
    </source>
</evidence>
<dbReference type="Proteomes" id="UP000006078">
    <property type="component" value="Unassembled WGS sequence"/>
</dbReference>
<dbReference type="SUPFAM" id="SSF55144">
    <property type="entry name" value="LigT-like"/>
    <property type="match status" value="1"/>
</dbReference>
<dbReference type="Proteomes" id="UP000011016">
    <property type="component" value="Unassembled WGS sequence"/>
</dbReference>
<dbReference type="OrthoDB" id="151828at2"/>
<protein>
    <recommendedName>
        <fullName evidence="1">DUF1868 domain-containing protein</fullName>
    </recommendedName>
</protein>
<dbReference type="eggNOG" id="COG5255">
    <property type="taxonomic scope" value="Bacteria"/>
</dbReference>
<dbReference type="EMBL" id="AHAE01000069">
    <property type="protein sequence ID" value="EJZ81631.1"/>
    <property type="molecule type" value="Genomic_DNA"/>
</dbReference>
<reference evidence="2 5" key="1">
    <citation type="journal article" date="2012" name="J. Bacteriol.">
        <title>Draft Genome Sequence of Turicella otitidis ATCC 51513, Isolated from Middle Ear Fluid from a Child with Otitis Media.</title>
        <authorList>
            <person name="Brinkrolf K."/>
            <person name="Schneider J."/>
            <person name="Knecht M."/>
            <person name="Ruckert C."/>
            <person name="Tauch A."/>
        </authorList>
    </citation>
    <scope>NUCLEOTIDE SEQUENCE [LARGE SCALE GENOMIC DNA]</scope>
    <source>
        <strain evidence="2 5">ATCC 51513</strain>
    </source>
</reference>
<dbReference type="EMBL" id="CAJZ01000170">
    <property type="protein sequence ID" value="CCI83897.1"/>
    <property type="molecule type" value="Genomic_DNA"/>
</dbReference>
<dbReference type="PATRIC" id="fig|883169.3.peg.1398"/>
<accession>I7L9M6</accession>
<proteinExistence type="predicted"/>
<dbReference type="InterPro" id="IPR015069">
    <property type="entry name" value="2H-PEstase_DUF1868"/>
</dbReference>
<evidence type="ECO:0000259" key="1">
    <source>
        <dbReference type="Pfam" id="PF08975"/>
    </source>
</evidence>
<dbReference type="AlphaFoldDB" id="I7L9M6"/>